<dbReference type="Pfam" id="PF13855">
    <property type="entry name" value="LRR_8"/>
    <property type="match status" value="2"/>
</dbReference>
<gene>
    <name evidence="14" type="ORF">HERILL_LOCUS15932</name>
</gene>
<evidence type="ECO:0000256" key="6">
    <source>
        <dbReference type="ARBA" id="ARBA00022729"/>
    </source>
</evidence>
<evidence type="ECO:0000256" key="11">
    <source>
        <dbReference type="ARBA" id="ARBA00023157"/>
    </source>
</evidence>
<evidence type="ECO:0000256" key="5">
    <source>
        <dbReference type="ARBA" id="ARBA00022692"/>
    </source>
</evidence>
<evidence type="ECO:0000256" key="12">
    <source>
        <dbReference type="ARBA" id="ARBA00023303"/>
    </source>
</evidence>
<keyword evidence="8" id="KW-1133">Transmembrane helix</keyword>
<keyword evidence="15" id="KW-1185">Reference proteome</keyword>
<keyword evidence="4" id="KW-0433">Leucine-rich repeat</keyword>
<dbReference type="AlphaFoldDB" id="A0A7R8V6L2"/>
<evidence type="ECO:0000313" key="15">
    <source>
        <dbReference type="Proteomes" id="UP000594454"/>
    </source>
</evidence>
<keyword evidence="3" id="KW-1003">Cell membrane</keyword>
<evidence type="ECO:0000256" key="10">
    <source>
        <dbReference type="ARBA" id="ARBA00023136"/>
    </source>
</evidence>
<dbReference type="OrthoDB" id="1600340at2759"/>
<accession>A0A7R8V6L2</accession>
<dbReference type="SMART" id="SM00369">
    <property type="entry name" value="LRR_TYP"/>
    <property type="match status" value="3"/>
</dbReference>
<keyword evidence="9" id="KW-0406">Ion transport</keyword>
<evidence type="ECO:0000256" key="4">
    <source>
        <dbReference type="ARBA" id="ARBA00022614"/>
    </source>
</evidence>
<dbReference type="Gene3D" id="3.80.10.10">
    <property type="entry name" value="Ribonuclease Inhibitor"/>
    <property type="match status" value="1"/>
</dbReference>
<evidence type="ECO:0000256" key="3">
    <source>
        <dbReference type="ARBA" id="ARBA00022475"/>
    </source>
</evidence>
<dbReference type="EMBL" id="LR899014">
    <property type="protein sequence ID" value="CAD7093658.1"/>
    <property type="molecule type" value="Genomic_DNA"/>
</dbReference>
<dbReference type="InterPro" id="IPR001611">
    <property type="entry name" value="Leu-rich_rpt"/>
</dbReference>
<keyword evidence="12" id="KW-0407">Ion channel</keyword>
<evidence type="ECO:0000256" key="7">
    <source>
        <dbReference type="ARBA" id="ARBA00022737"/>
    </source>
</evidence>
<evidence type="ECO:0000256" key="9">
    <source>
        <dbReference type="ARBA" id="ARBA00023065"/>
    </source>
</evidence>
<keyword evidence="5" id="KW-0812">Transmembrane</keyword>
<dbReference type="Proteomes" id="UP000594454">
    <property type="component" value="Chromosome 6"/>
</dbReference>
<evidence type="ECO:0000256" key="2">
    <source>
        <dbReference type="ARBA" id="ARBA00022448"/>
    </source>
</evidence>
<dbReference type="SUPFAM" id="SSF52058">
    <property type="entry name" value="L domain-like"/>
    <property type="match status" value="1"/>
</dbReference>
<dbReference type="InParanoid" id="A0A7R8V6L2"/>
<keyword evidence="11" id="KW-1015">Disulfide bond</keyword>
<keyword evidence="7" id="KW-0677">Repeat</keyword>
<evidence type="ECO:0000256" key="1">
    <source>
        <dbReference type="ARBA" id="ARBA00004162"/>
    </source>
</evidence>
<dbReference type="PANTHER" id="PTHR46473:SF23">
    <property type="entry name" value="GH08155P"/>
    <property type="match status" value="1"/>
</dbReference>
<feature type="signal peptide" evidence="13">
    <location>
        <begin position="1"/>
        <end position="24"/>
    </location>
</feature>
<organism evidence="14 15">
    <name type="scientific">Hermetia illucens</name>
    <name type="common">Black soldier fly</name>
    <dbReference type="NCBI Taxonomy" id="343691"/>
    <lineage>
        <taxon>Eukaryota</taxon>
        <taxon>Metazoa</taxon>
        <taxon>Ecdysozoa</taxon>
        <taxon>Arthropoda</taxon>
        <taxon>Hexapoda</taxon>
        <taxon>Insecta</taxon>
        <taxon>Pterygota</taxon>
        <taxon>Neoptera</taxon>
        <taxon>Endopterygota</taxon>
        <taxon>Diptera</taxon>
        <taxon>Brachycera</taxon>
        <taxon>Stratiomyomorpha</taxon>
        <taxon>Stratiomyidae</taxon>
        <taxon>Hermetiinae</taxon>
        <taxon>Hermetia</taxon>
    </lineage>
</organism>
<keyword evidence="2" id="KW-0813">Transport</keyword>
<dbReference type="InterPro" id="IPR051432">
    <property type="entry name" value="KCNMA1_auxiliary"/>
</dbReference>
<evidence type="ECO:0000313" key="14">
    <source>
        <dbReference type="EMBL" id="CAD7093658.1"/>
    </source>
</evidence>
<protein>
    <recommendedName>
        <fullName evidence="16">Chaoptin</fullName>
    </recommendedName>
</protein>
<feature type="chain" id="PRO_5030766455" description="Chaoptin" evidence="13">
    <location>
        <begin position="25"/>
        <end position="373"/>
    </location>
</feature>
<dbReference type="GO" id="GO:0034220">
    <property type="term" value="P:monoatomic ion transmembrane transport"/>
    <property type="evidence" value="ECO:0007669"/>
    <property type="project" value="UniProtKB-KW"/>
</dbReference>
<keyword evidence="6 13" id="KW-0732">Signal</keyword>
<dbReference type="PANTHER" id="PTHR46473">
    <property type="entry name" value="GH08155P"/>
    <property type="match status" value="1"/>
</dbReference>
<reference evidence="14 15" key="1">
    <citation type="submission" date="2020-11" db="EMBL/GenBank/DDBJ databases">
        <authorList>
            <person name="Wallbank WR R."/>
            <person name="Pardo Diaz C."/>
            <person name="Kozak K."/>
            <person name="Martin S."/>
            <person name="Jiggins C."/>
            <person name="Moest M."/>
            <person name="Warren A I."/>
            <person name="Generalovic N T."/>
            <person name="Byers J.R.P. K."/>
            <person name="Montejo-Kovacevich G."/>
            <person name="Yen C E."/>
        </authorList>
    </citation>
    <scope>NUCLEOTIDE SEQUENCE [LARGE SCALE GENOMIC DNA]</scope>
</reference>
<evidence type="ECO:0000256" key="8">
    <source>
        <dbReference type="ARBA" id="ARBA00022989"/>
    </source>
</evidence>
<name>A0A7R8V6L2_HERIL</name>
<evidence type="ECO:0008006" key="16">
    <source>
        <dbReference type="Google" id="ProtNLM"/>
    </source>
</evidence>
<dbReference type="InterPro" id="IPR003591">
    <property type="entry name" value="Leu-rich_rpt_typical-subtyp"/>
</dbReference>
<dbReference type="GO" id="GO:0005886">
    <property type="term" value="C:plasma membrane"/>
    <property type="evidence" value="ECO:0007669"/>
    <property type="project" value="UniProtKB-SubCell"/>
</dbReference>
<dbReference type="InterPro" id="IPR032675">
    <property type="entry name" value="LRR_dom_sf"/>
</dbReference>
<evidence type="ECO:0000256" key="13">
    <source>
        <dbReference type="SAM" id="SignalP"/>
    </source>
</evidence>
<comment type="subcellular location">
    <subcellularLocation>
        <location evidence="1">Cell membrane</location>
        <topology evidence="1">Single-pass membrane protein</topology>
    </subcellularLocation>
</comment>
<proteinExistence type="predicted"/>
<dbReference type="OMA" id="CAISTIH"/>
<keyword evidence="10" id="KW-0472">Membrane</keyword>
<sequence>MFGIRSVNLAVLLYFIKLIRSSAGFYQCNFSEKFHVSNCSQGVNVRYIGLDRVAPTIYLNSSEVMDITPNAFDTVPELQKLYLNDNHLQEIKPQWFSRLTSLSLLDVSRNKIKIYFPGTFQSVRYLQRLYLGHNDLQVFDGKSDNFGRTIIDLSHNPLNEIYIDRVHTLHINHTNVTQLHFTQAVNIFAEYAKIESFSSSEGVIDKLHLRGNNIRDLSNLTDSFARMLYLDISQNTISAIPADAFRHLKGLRHLNISKVDLYEVYYGMFSSQRALEVLDISYNYLWHLNMNKMYPARLRELYLLGNSVWKVTDSRRSMRSLEKIGIAGNELSCERLFKIYHKAVERGIEFLIPSHMANYTSDNIAGMPCRDVQ</sequence>